<feature type="compositionally biased region" description="Pro residues" evidence="1">
    <location>
        <begin position="580"/>
        <end position="593"/>
    </location>
</feature>
<feature type="region of interest" description="Disordered" evidence="1">
    <location>
        <begin position="448"/>
        <end position="499"/>
    </location>
</feature>
<evidence type="ECO:0000256" key="1">
    <source>
        <dbReference type="SAM" id="MobiDB-lite"/>
    </source>
</evidence>
<dbReference type="EMBL" id="BNCP01000024">
    <property type="protein sequence ID" value="GIL82557.1"/>
    <property type="molecule type" value="Genomic_DNA"/>
</dbReference>
<reference evidence="3" key="1">
    <citation type="journal article" date="2021" name="Proc. Natl. Acad. Sci. U.S.A.">
        <title>Three genomes in the algal genus Volvox reveal the fate of a haploid sex-determining region after a transition to homothallism.</title>
        <authorList>
            <person name="Yamamoto K."/>
            <person name="Hamaji T."/>
            <person name="Kawai-Toyooka H."/>
            <person name="Matsuzaki R."/>
            <person name="Takahashi F."/>
            <person name="Nishimura Y."/>
            <person name="Kawachi M."/>
            <person name="Noguchi H."/>
            <person name="Minakuchi Y."/>
            <person name="Umen J.G."/>
            <person name="Toyoda A."/>
            <person name="Nozaki H."/>
        </authorList>
    </citation>
    <scope>NUCLEOTIDE SEQUENCE</scope>
    <source>
        <strain evidence="3">NIES-3785</strain>
        <strain evidence="2">NIES-3786</strain>
    </source>
</reference>
<evidence type="ECO:0000313" key="2">
    <source>
        <dbReference type="EMBL" id="GIL82557.1"/>
    </source>
</evidence>
<sequence length="919" mass="95616">MAVHGRLHSKSTHAEIYLNPSFSNLKIRSHSLGLRRLKASQSVSHCWVHPPPCLGYSLWRSTRDHELTLIRCSGCTSSQGISAGTSFAVEGRHPEPSPNSQHPAMAGLRLTEIPLDLEPVSFQLAVDELERLYEIPLIAPRVFRKVARQRALAAAWELHASAPSIAGVATSGPALAGAAAAGVAAAGLVAAGAAASPSISPSQQLMACDTVTGDVACNDAGVVGVATGSPRASNRSAVESTTASTPTFHTCTAATGGLSGFLVSELGSRGAFRGVSPLGSTTATAVFGNGVGGVLQPPSPPPPPQQQQQQQDGEAAVEAEVAESSQTVESLNADPRDFPMLPPHRLATLLLDCAARRVPLRISVLQAYAKQVSYKASELTAEEIVCALEGLSKYNFQSSQPLAVSRSGVAGNTGSRIGGNNRYDRTRRPSNQWADLILKSLLDPVVSERTTPSPAVEQADSARANRNPGSSKGSHKSSRRSSGNTWPDRFGKGSVGGRQMGLPKVVSLEPSRFVQLTKVLVQLGISPPPDWMDGFLYGSSHIVPRMNGSDVIEFLELLAALSAAPPAAWWNVALDSWPPTTPLPPPPPPPPPAGGRGSDGDGAEAAVTSSAAEPARSRFVVADVGHPDGTASGSGDGWSKINRCVSARKDRSAINDDAGYGDASRPSDLDVRSAVLYGISRLGKPHGAGVPALAARLPGWARATLYDIARAVLVSEYLAWGATAKEPYDSRDGWSSSPPFSSSGGAAAAVIAVRPARGTGTRPVGAAEADAPMVESTTTGSKPQISISPARPLAAPAPRVIAQALAALPAVLPNASSWVSEPSGHGSGVLAVLLTALEPHLQELPPGLMLDLLRGLATSRVHPGPRFLVVHAMILKRSSTMLTPRELLLAARCYSKLGLTLKGGLRAAVLRALKALRSV</sequence>
<feature type="region of interest" description="Disordered" evidence="1">
    <location>
        <begin position="580"/>
        <end position="613"/>
    </location>
</feature>
<accession>A0A8J4GJA3</accession>
<feature type="region of interest" description="Disordered" evidence="1">
    <location>
        <begin position="759"/>
        <end position="787"/>
    </location>
</feature>
<name>A0A8J4GJA3_9CHLO</name>
<feature type="compositionally biased region" description="Polar residues" evidence="1">
    <location>
        <begin position="775"/>
        <end position="787"/>
    </location>
</feature>
<evidence type="ECO:0000313" key="3">
    <source>
        <dbReference type="EMBL" id="GIM07935.1"/>
    </source>
</evidence>
<dbReference type="EMBL" id="BNCQ01000025">
    <property type="protein sequence ID" value="GIM07935.1"/>
    <property type="molecule type" value="Genomic_DNA"/>
</dbReference>
<evidence type="ECO:0000313" key="4">
    <source>
        <dbReference type="Proteomes" id="UP000722791"/>
    </source>
</evidence>
<keyword evidence="5" id="KW-1185">Reference proteome</keyword>
<protein>
    <submittedName>
        <fullName evidence="3">Uncharacterized protein</fullName>
    </submittedName>
</protein>
<gene>
    <name evidence="2" type="ORF">Vretifemale_11377</name>
    <name evidence="3" type="ORF">Vretimale_12014</name>
</gene>
<feature type="region of interest" description="Disordered" evidence="1">
    <location>
        <begin position="404"/>
        <end position="428"/>
    </location>
</feature>
<evidence type="ECO:0000313" key="5">
    <source>
        <dbReference type="Proteomes" id="UP000747110"/>
    </source>
</evidence>
<proteinExistence type="predicted"/>
<feature type="region of interest" description="Disordered" evidence="1">
    <location>
        <begin position="289"/>
        <end position="314"/>
    </location>
</feature>
<dbReference type="Proteomes" id="UP000747110">
    <property type="component" value="Unassembled WGS sequence"/>
</dbReference>
<dbReference type="OrthoDB" id="10479104at2759"/>
<dbReference type="AlphaFoldDB" id="A0A8J4GJA3"/>
<dbReference type="Proteomes" id="UP000722791">
    <property type="component" value="Unassembled WGS sequence"/>
</dbReference>
<comment type="caution">
    <text evidence="3">The sequence shown here is derived from an EMBL/GenBank/DDBJ whole genome shotgun (WGS) entry which is preliminary data.</text>
</comment>
<organism evidence="3 4">
    <name type="scientific">Volvox reticuliferus</name>
    <dbReference type="NCBI Taxonomy" id="1737510"/>
    <lineage>
        <taxon>Eukaryota</taxon>
        <taxon>Viridiplantae</taxon>
        <taxon>Chlorophyta</taxon>
        <taxon>core chlorophytes</taxon>
        <taxon>Chlorophyceae</taxon>
        <taxon>CS clade</taxon>
        <taxon>Chlamydomonadales</taxon>
        <taxon>Volvocaceae</taxon>
        <taxon>Volvox</taxon>
    </lineage>
</organism>